<dbReference type="InterPro" id="IPR020891">
    <property type="entry name" value="UPF0758_CS"/>
</dbReference>
<comment type="similarity">
    <text evidence="6">Belongs to the UPF0758 family.</text>
</comment>
<dbReference type="PROSITE" id="PS50249">
    <property type="entry name" value="MPN"/>
    <property type="match status" value="1"/>
</dbReference>
<dbReference type="Proteomes" id="UP001158049">
    <property type="component" value="Unassembled WGS sequence"/>
</dbReference>
<dbReference type="Pfam" id="PF04002">
    <property type="entry name" value="RadC"/>
    <property type="match status" value="1"/>
</dbReference>
<dbReference type="InterPro" id="IPR001405">
    <property type="entry name" value="UPF0758"/>
</dbReference>
<dbReference type="PANTHER" id="PTHR30471">
    <property type="entry name" value="DNA REPAIR PROTEIN RADC"/>
    <property type="match status" value="1"/>
</dbReference>
<dbReference type="InterPro" id="IPR010994">
    <property type="entry name" value="RuvA_2-like"/>
</dbReference>
<evidence type="ECO:0000256" key="1">
    <source>
        <dbReference type="ARBA" id="ARBA00022670"/>
    </source>
</evidence>
<name>A0ABY1Q2R4_9BURK</name>
<dbReference type="NCBIfam" id="TIGR00608">
    <property type="entry name" value="radc"/>
    <property type="match status" value="1"/>
</dbReference>
<dbReference type="SUPFAM" id="SSF102712">
    <property type="entry name" value="JAB1/MPN domain"/>
    <property type="match status" value="1"/>
</dbReference>
<keyword evidence="9" id="KW-1185">Reference proteome</keyword>
<proteinExistence type="inferred from homology"/>
<gene>
    <name evidence="8" type="ORF">SAMN06295970_105110</name>
</gene>
<dbReference type="PANTHER" id="PTHR30471:SF3">
    <property type="entry name" value="UPF0758 PROTEIN YEES-RELATED"/>
    <property type="match status" value="1"/>
</dbReference>
<evidence type="ECO:0000313" key="8">
    <source>
        <dbReference type="EMBL" id="SMP57522.1"/>
    </source>
</evidence>
<dbReference type="PROSITE" id="PS01302">
    <property type="entry name" value="UPF0758"/>
    <property type="match status" value="1"/>
</dbReference>
<dbReference type="Pfam" id="PF20582">
    <property type="entry name" value="UPF0758_N"/>
    <property type="match status" value="1"/>
</dbReference>
<dbReference type="Gene3D" id="3.40.140.10">
    <property type="entry name" value="Cytidine Deaminase, domain 2"/>
    <property type="match status" value="1"/>
</dbReference>
<dbReference type="EMBL" id="FXUL01000005">
    <property type="protein sequence ID" value="SMP57522.1"/>
    <property type="molecule type" value="Genomic_DNA"/>
</dbReference>
<keyword evidence="5" id="KW-0482">Metalloprotease</keyword>
<dbReference type="Gene3D" id="1.10.150.20">
    <property type="entry name" value="5' to 3' exonuclease, C-terminal subdomain"/>
    <property type="match status" value="1"/>
</dbReference>
<dbReference type="SUPFAM" id="SSF47781">
    <property type="entry name" value="RuvA domain 2-like"/>
    <property type="match status" value="1"/>
</dbReference>
<accession>A0ABY1Q2R4</accession>
<keyword evidence="2" id="KW-0479">Metal-binding</keyword>
<evidence type="ECO:0000256" key="5">
    <source>
        <dbReference type="ARBA" id="ARBA00023049"/>
    </source>
</evidence>
<dbReference type="InterPro" id="IPR025657">
    <property type="entry name" value="RadC_JAB"/>
</dbReference>
<keyword evidence="3" id="KW-0378">Hydrolase</keyword>
<evidence type="ECO:0000256" key="6">
    <source>
        <dbReference type="RuleBase" id="RU003797"/>
    </source>
</evidence>
<dbReference type="CDD" id="cd08071">
    <property type="entry name" value="MPN_DUF2466"/>
    <property type="match status" value="1"/>
</dbReference>
<evidence type="ECO:0000256" key="4">
    <source>
        <dbReference type="ARBA" id="ARBA00022833"/>
    </source>
</evidence>
<dbReference type="NCBIfam" id="NF000642">
    <property type="entry name" value="PRK00024.1"/>
    <property type="match status" value="1"/>
</dbReference>
<organism evidence="8 9">
    <name type="scientific">Noviherbaspirillum suwonense</name>
    <dbReference type="NCBI Taxonomy" id="1224511"/>
    <lineage>
        <taxon>Bacteria</taxon>
        <taxon>Pseudomonadati</taxon>
        <taxon>Pseudomonadota</taxon>
        <taxon>Betaproteobacteria</taxon>
        <taxon>Burkholderiales</taxon>
        <taxon>Oxalobacteraceae</taxon>
        <taxon>Noviherbaspirillum</taxon>
    </lineage>
</organism>
<reference evidence="8 9" key="1">
    <citation type="submission" date="2017-05" db="EMBL/GenBank/DDBJ databases">
        <authorList>
            <person name="Varghese N."/>
            <person name="Submissions S."/>
        </authorList>
    </citation>
    <scope>NUCLEOTIDE SEQUENCE [LARGE SCALE GENOMIC DNA]</scope>
    <source>
        <strain evidence="8 9">DSM 26001</strain>
    </source>
</reference>
<protein>
    <submittedName>
        <fullName evidence="8">DNA replication and repair protein RadC</fullName>
    </submittedName>
</protein>
<dbReference type="InterPro" id="IPR037518">
    <property type="entry name" value="MPN"/>
</dbReference>
<evidence type="ECO:0000259" key="7">
    <source>
        <dbReference type="PROSITE" id="PS50249"/>
    </source>
</evidence>
<dbReference type="RefSeq" id="WP_283441977.1">
    <property type="nucleotide sequence ID" value="NZ_FXUL01000005.1"/>
</dbReference>
<evidence type="ECO:0000256" key="3">
    <source>
        <dbReference type="ARBA" id="ARBA00022801"/>
    </source>
</evidence>
<comment type="caution">
    <text evidence="8">The sequence shown here is derived from an EMBL/GenBank/DDBJ whole genome shotgun (WGS) entry which is preliminary data.</text>
</comment>
<dbReference type="InterPro" id="IPR046778">
    <property type="entry name" value="UPF0758_N"/>
</dbReference>
<keyword evidence="1" id="KW-0645">Protease</keyword>
<evidence type="ECO:0000256" key="2">
    <source>
        <dbReference type="ARBA" id="ARBA00022723"/>
    </source>
</evidence>
<feature type="domain" description="MPN" evidence="7">
    <location>
        <begin position="102"/>
        <end position="224"/>
    </location>
</feature>
<sequence>MGISDWPVTLRPRERLISQGAQSLSDAELLAIFLRTGLPGCSAVELAQRLLLHFGSLGKLCSAAIQDFCAFPGLGPAKFAQLQAVLELARRSTEEELANGVALRSSAAVRNYLHLRLANLPYESFTVLFLDARHHLISCEELFRGTLTRAYVYPREVVRSALRHNAAAVILAHNHPSGEPAPSSQDHELTQLLCSALGLMEVKVLDHMIVAGRRFYSFAEHGEL</sequence>
<evidence type="ECO:0000313" key="9">
    <source>
        <dbReference type="Proteomes" id="UP001158049"/>
    </source>
</evidence>
<keyword evidence="4" id="KW-0862">Zinc</keyword>